<keyword evidence="2" id="KW-1185">Reference proteome</keyword>
<dbReference type="Proteomes" id="UP000532010">
    <property type="component" value="Unassembled WGS sequence"/>
</dbReference>
<keyword evidence="1" id="KW-0436">Ligase</keyword>
<comment type="caution">
    <text evidence="1">The sequence shown here is derived from an EMBL/GenBank/DDBJ whole genome shotgun (WGS) entry which is preliminary data.</text>
</comment>
<dbReference type="GO" id="GO:0004812">
    <property type="term" value="F:aminoacyl-tRNA ligase activity"/>
    <property type="evidence" value="ECO:0007669"/>
    <property type="project" value="UniProtKB-KW"/>
</dbReference>
<organism evidence="1 2">
    <name type="scientific">Microvirga lupini</name>
    <dbReference type="NCBI Taxonomy" id="420324"/>
    <lineage>
        <taxon>Bacteria</taxon>
        <taxon>Pseudomonadati</taxon>
        <taxon>Pseudomonadota</taxon>
        <taxon>Alphaproteobacteria</taxon>
        <taxon>Hyphomicrobiales</taxon>
        <taxon>Methylobacteriaceae</taxon>
        <taxon>Microvirga</taxon>
    </lineage>
</organism>
<proteinExistence type="predicted"/>
<sequence>MALEQDQAEFAAALQEFEALEANLPEQAPSLYERFATAMTLAFSAKPKISLDDAQKGIIAAKNSLRALADITTDEGTLQRYVNAMRALTTELTAVVNQQLASTSHIYAPLTQAFRDSTNSLKQAYERAKKMASAINLATEVLNAFAKLVAVI</sequence>
<keyword evidence="1" id="KW-0030">Aminoacyl-tRNA synthetase</keyword>
<protein>
    <submittedName>
        <fullName evidence="1">Leucyl-tRNA synthetase</fullName>
    </submittedName>
</protein>
<name>A0A7W4VLT0_9HYPH</name>
<evidence type="ECO:0000313" key="1">
    <source>
        <dbReference type="EMBL" id="MBB3019539.1"/>
    </source>
</evidence>
<dbReference type="AlphaFoldDB" id="A0A7W4VLT0"/>
<gene>
    <name evidence="1" type="ORF">FHR70_002604</name>
</gene>
<accession>A0A7W4VLT0</accession>
<dbReference type="EMBL" id="JACHWB010000003">
    <property type="protein sequence ID" value="MBB3019539.1"/>
    <property type="molecule type" value="Genomic_DNA"/>
</dbReference>
<dbReference type="RefSeq" id="WP_183450722.1">
    <property type="nucleotide sequence ID" value="NZ_JACHWB010000003.1"/>
</dbReference>
<reference evidence="1 2" key="1">
    <citation type="submission" date="2020-08" db="EMBL/GenBank/DDBJ databases">
        <title>The Agave Microbiome: Exploring the role of microbial communities in plant adaptations to desert environments.</title>
        <authorList>
            <person name="Partida-Martinez L.P."/>
        </authorList>
    </citation>
    <scope>NUCLEOTIDE SEQUENCE [LARGE SCALE GENOMIC DNA]</scope>
    <source>
        <strain evidence="1 2">AT3.9</strain>
    </source>
</reference>
<evidence type="ECO:0000313" key="2">
    <source>
        <dbReference type="Proteomes" id="UP000532010"/>
    </source>
</evidence>